<evidence type="ECO:0000256" key="2">
    <source>
        <dbReference type="SAM" id="Phobius"/>
    </source>
</evidence>
<protein>
    <submittedName>
        <fullName evidence="3">Uncharacterized protein</fullName>
    </submittedName>
</protein>
<feature type="region of interest" description="Disordered" evidence="1">
    <location>
        <begin position="463"/>
        <end position="483"/>
    </location>
</feature>
<keyword evidence="2" id="KW-0472">Membrane</keyword>
<keyword evidence="2" id="KW-0812">Transmembrane</keyword>
<feature type="transmembrane region" description="Helical" evidence="2">
    <location>
        <begin position="30"/>
        <end position="48"/>
    </location>
</feature>
<dbReference type="PANTHER" id="PTHR37198:SF1">
    <property type="entry name" value="NUCLEOLIN"/>
    <property type="match status" value="1"/>
</dbReference>
<evidence type="ECO:0000313" key="4">
    <source>
        <dbReference type="Proteomes" id="UP000825935"/>
    </source>
</evidence>
<keyword evidence="4" id="KW-1185">Reference proteome</keyword>
<organism evidence="3 4">
    <name type="scientific">Ceratopteris richardii</name>
    <name type="common">Triangle waterfern</name>
    <dbReference type="NCBI Taxonomy" id="49495"/>
    <lineage>
        <taxon>Eukaryota</taxon>
        <taxon>Viridiplantae</taxon>
        <taxon>Streptophyta</taxon>
        <taxon>Embryophyta</taxon>
        <taxon>Tracheophyta</taxon>
        <taxon>Polypodiopsida</taxon>
        <taxon>Polypodiidae</taxon>
        <taxon>Polypodiales</taxon>
        <taxon>Pteridineae</taxon>
        <taxon>Pteridaceae</taxon>
        <taxon>Parkerioideae</taxon>
        <taxon>Ceratopteris</taxon>
    </lineage>
</organism>
<gene>
    <name evidence="3" type="ORF">KP509_02G040900</name>
</gene>
<dbReference type="PANTHER" id="PTHR37198">
    <property type="entry name" value="NUCLEOLIN"/>
    <property type="match status" value="1"/>
</dbReference>
<reference evidence="3" key="1">
    <citation type="submission" date="2021-08" db="EMBL/GenBank/DDBJ databases">
        <title>WGS assembly of Ceratopteris richardii.</title>
        <authorList>
            <person name="Marchant D.B."/>
            <person name="Chen G."/>
            <person name="Jenkins J."/>
            <person name="Shu S."/>
            <person name="Leebens-Mack J."/>
            <person name="Grimwood J."/>
            <person name="Schmutz J."/>
            <person name="Soltis P."/>
            <person name="Soltis D."/>
            <person name="Chen Z.-H."/>
        </authorList>
    </citation>
    <scope>NUCLEOTIDE SEQUENCE</scope>
    <source>
        <strain evidence="3">Whitten #5841</strain>
        <tissue evidence="3">Leaf</tissue>
    </source>
</reference>
<evidence type="ECO:0000256" key="1">
    <source>
        <dbReference type="SAM" id="MobiDB-lite"/>
    </source>
</evidence>
<dbReference type="EMBL" id="CM035407">
    <property type="protein sequence ID" value="KAH7443583.1"/>
    <property type="molecule type" value="Genomic_DNA"/>
</dbReference>
<proteinExistence type="predicted"/>
<dbReference type="AlphaFoldDB" id="A0A8T2VCU4"/>
<accession>A0A8T2VCU4</accession>
<sequence length="1030" mass="114422">MEPYAGTKTQKRAGSIDDPFYLSYIRRAFCIHRQTACFLFIALIPFSFPLLMFWLPLFLLFLPAISLFLLFLLVLRKIQVTVQSKRTDGFVNRSFLQRDGATVKVPFIQEAEIGGTEMQDLQAYGDVVDGSSRQHEVQDAEPSYVGELEVLHADLLRNDRDDADGVEVDQRNVGTKKHEELDVMEETIMLDSCASNIDDSKEVYLSDVGDVFNRVMHRRDNDAQERGGADSAQSLQQESCSENLVCPSFTKPDEHELLDLVDKRPQGNMSCSRLTDVMVHHQEVGEALEQECSYKKQPLPSGIQLNTMDLWYGMVATKSGAQVEESAATPSRRIVDVGDEVLGMSIHHAHSDSQEHGSDDRGSSLQESCIQNVVGENLSILNEQDSFTSADKRNLESYLHYQGVGEAFDSPGQVSPLGMQSSTVDVEYEMAVEKFGEQVEASASTSSQRIVDVGDEILDMGVHHTHSDPEERGSEDRSLSVQQESFSESVICEDFTKQKEQALLALEDKRNQGDTPSNRFTEVMGHHQGVGESFEKECSHGEQYSPSGMQQGMVVRKSDEQVEASVETLSRRRVDMDDEGQNINIYGTRSGAQEHGSEDRGLSLQQESYSENVVCEILTESTEQDLLALVDKRNEENMSTEQDLLAGRASAPVMQMSAVDAGHKMVVIESVEVRASTATLSKTVDIGDEVLGMCIHHTHGGAQECSSEDHDLSLEHESCSKNVVCEKFTNSDEQNLLALVDKRNEENMSSNSFIGVMAHHQYFGEAFEKGCLVEQPSPLDMQLSTLDVGHGMIVVKDGEQVEESAATSSGRIVDICDEVLDMGKHATCSDAQKYDSENVGPFPKQESCSINMVSAILIKTDEQDLRSLVDKGRQDNIQSSMFTEVSTHHQFAEAMVHHQGTGEASEKGCSHVEESSSSGMWLSSVEVRHETVKAKADERGKASVVTPCQRIVENIRHKDKMLDEGHILEDIYAIKKIVGYKGEDHTPYLEQIAALYLFLGMEPYPWNVEMDDLERAQAEVELLKTVVGVK</sequence>
<dbReference type="OrthoDB" id="1933309at2759"/>
<feature type="compositionally biased region" description="Basic and acidic residues" evidence="1">
    <location>
        <begin position="463"/>
        <end position="478"/>
    </location>
</feature>
<dbReference type="EMBL" id="CM035407">
    <property type="protein sequence ID" value="KAH7443581.1"/>
    <property type="molecule type" value="Genomic_DNA"/>
</dbReference>
<name>A0A8T2VCU4_CERRI</name>
<evidence type="ECO:0000313" key="3">
    <source>
        <dbReference type="EMBL" id="KAH7443583.1"/>
    </source>
</evidence>
<comment type="caution">
    <text evidence="3">The sequence shown here is derived from an EMBL/GenBank/DDBJ whole genome shotgun (WGS) entry which is preliminary data.</text>
</comment>
<keyword evidence="2" id="KW-1133">Transmembrane helix</keyword>
<dbReference type="Proteomes" id="UP000825935">
    <property type="component" value="Chromosome 2"/>
</dbReference>